<dbReference type="Proteomes" id="UP000021816">
    <property type="component" value="Unassembled WGS sequence"/>
</dbReference>
<reference evidence="1 2" key="1">
    <citation type="submission" date="2014-02" db="EMBL/GenBank/DDBJ databases">
        <title>Expanding our view of genomic diversity in Candidatus Accumulibacter clades.</title>
        <authorList>
            <person name="Skennerton C.T."/>
            <person name="Barr J.J."/>
            <person name="Slater F.R."/>
            <person name="Bond P.L."/>
            <person name="Tyson G.W."/>
        </authorList>
    </citation>
    <scope>NUCLEOTIDE SEQUENCE [LARGE SCALE GENOMIC DNA]</scope>
    <source>
        <strain evidence="2">BA-92</strain>
    </source>
</reference>
<name>A0A011N7I5_9PROT</name>
<proteinExistence type="predicted"/>
<dbReference type="PATRIC" id="fig|1454003.3.peg.2963"/>
<organism evidence="1 2">
    <name type="scientific">Candidatus Accumulibacter appositus</name>
    <dbReference type="NCBI Taxonomy" id="1454003"/>
    <lineage>
        <taxon>Bacteria</taxon>
        <taxon>Pseudomonadati</taxon>
        <taxon>Pseudomonadota</taxon>
        <taxon>Betaproteobacteria</taxon>
        <taxon>Candidatus Accumulibacter</taxon>
    </lineage>
</organism>
<evidence type="ECO:0000313" key="1">
    <source>
        <dbReference type="EMBL" id="EXI78553.1"/>
    </source>
</evidence>
<sequence length="399" mass="44009">MLNDHRQLAVFDDRPFFERALAFGVRAGILADEKIAAIVDDGPKGMLQIAEYFGTQYLRPNIDEARERIVNLVSLFLEEQSGGDLEKAACSLRDGTFLSHSRGGSEMLKSLWAMPEDASFGIMIKQSQKTFLADWSLRSSADYRQARAERQDYQQTIDAALWFAERLGVPADDISTVASESIIRTALLLHLAGGTAASLPNAAEFVALLAELRENGIASRGRKSLAAVLKLLPEAYQKVARRELHKLEHDDLPRILDASQAMNKLIPELEPLYFLRDFGLEEASQFSAGVSQDWQKITAGKVDDNSLLTIFLCLAADTPPRAALSKAAARTLIGKIRKAGLQRQPALAFIRAFAPYAMQDDLEALWNEIFPELESALVDPADASGSQALAYLKENCIVR</sequence>
<protein>
    <submittedName>
        <fullName evidence="1">Uncharacterized protein</fullName>
    </submittedName>
</protein>
<gene>
    <name evidence="1" type="ORF">AW10_02905</name>
</gene>
<dbReference type="AlphaFoldDB" id="A0A011N7I5"/>
<accession>A0A011N7I5</accession>
<evidence type="ECO:0000313" key="2">
    <source>
        <dbReference type="Proteomes" id="UP000021816"/>
    </source>
</evidence>
<comment type="caution">
    <text evidence="1">The sequence shown here is derived from an EMBL/GenBank/DDBJ whole genome shotgun (WGS) entry which is preliminary data.</text>
</comment>
<dbReference type="STRING" id="1454003.AW10_02905"/>
<dbReference type="EMBL" id="JEMX01000067">
    <property type="protein sequence ID" value="EXI78553.1"/>
    <property type="molecule type" value="Genomic_DNA"/>
</dbReference>